<gene>
    <name evidence="1" type="ORF">C0674_09060</name>
</gene>
<name>A0ABX5Q821_9BACL</name>
<reference evidence="1 2" key="1">
    <citation type="submission" date="2018-01" db="EMBL/GenBank/DDBJ databases">
        <title>Complete genome sequencing of Sporolactobacillus terrae DLG3.</title>
        <authorList>
            <person name="Nam Y.-D."/>
            <person name="Kang J."/>
            <person name="Chung W.-H."/>
        </authorList>
    </citation>
    <scope>NUCLEOTIDE SEQUENCE [LARGE SCALE GENOMIC DNA]</scope>
    <source>
        <strain evidence="1 2">DLG3</strain>
    </source>
</reference>
<evidence type="ECO:0000313" key="1">
    <source>
        <dbReference type="EMBL" id="QAA22763.1"/>
    </source>
</evidence>
<accession>A0ABX5Q821</accession>
<dbReference type="Proteomes" id="UP000285882">
    <property type="component" value="Chromosome"/>
</dbReference>
<evidence type="ECO:0000313" key="2">
    <source>
        <dbReference type="Proteomes" id="UP000285882"/>
    </source>
</evidence>
<dbReference type="EMBL" id="CP025688">
    <property type="protein sequence ID" value="QAA22763.1"/>
    <property type="molecule type" value="Genomic_DNA"/>
</dbReference>
<proteinExistence type="predicted"/>
<protein>
    <submittedName>
        <fullName evidence="1">Uncharacterized protein</fullName>
    </submittedName>
</protein>
<sequence>MGDSAKSVSEGVLAIVEAPHNDSFSILTGFSQPYLYPIREWNSNFRVNVVVSVENQKSGDMRRFDSQLIFLQCKSIKWKIYNYM</sequence>
<organism evidence="1 2">
    <name type="scientific">Sporolactobacillus terrae</name>
    <dbReference type="NCBI Taxonomy" id="269673"/>
    <lineage>
        <taxon>Bacteria</taxon>
        <taxon>Bacillati</taxon>
        <taxon>Bacillota</taxon>
        <taxon>Bacilli</taxon>
        <taxon>Bacillales</taxon>
        <taxon>Sporolactobacillaceae</taxon>
        <taxon>Sporolactobacillus</taxon>
    </lineage>
</organism>
<keyword evidence="2" id="KW-1185">Reference proteome</keyword>